<evidence type="ECO:0000256" key="1">
    <source>
        <dbReference type="ARBA" id="ARBA00023125"/>
    </source>
</evidence>
<dbReference type="PANTHER" id="PTHR33221:SF5">
    <property type="entry name" value="HTH-TYPE TRANSCRIPTIONAL REGULATOR ISCR"/>
    <property type="match status" value="1"/>
</dbReference>
<dbReference type="PROSITE" id="PS51197">
    <property type="entry name" value="HTH_RRF2_2"/>
    <property type="match status" value="1"/>
</dbReference>
<keyword evidence="3" id="KW-1185">Reference proteome</keyword>
<dbReference type="RefSeq" id="WP_197310546.1">
    <property type="nucleotide sequence ID" value="NZ_JADZLT010000043.1"/>
</dbReference>
<dbReference type="GO" id="GO:0003677">
    <property type="term" value="F:DNA binding"/>
    <property type="evidence" value="ECO:0007669"/>
    <property type="project" value="UniProtKB-KW"/>
</dbReference>
<keyword evidence="1" id="KW-0238">DNA-binding</keyword>
<dbReference type="Pfam" id="PF02082">
    <property type="entry name" value="Rrf2"/>
    <property type="match status" value="1"/>
</dbReference>
<accession>A0A931I120</accession>
<dbReference type="InterPro" id="IPR036390">
    <property type="entry name" value="WH_DNA-bd_sf"/>
</dbReference>
<dbReference type="AlphaFoldDB" id="A0A931I120"/>
<dbReference type="InterPro" id="IPR000944">
    <property type="entry name" value="Tscrpt_reg_Rrf2"/>
</dbReference>
<dbReference type="PANTHER" id="PTHR33221">
    <property type="entry name" value="WINGED HELIX-TURN-HELIX TRANSCRIPTIONAL REGULATOR, RRF2 FAMILY"/>
    <property type="match status" value="1"/>
</dbReference>
<evidence type="ECO:0000313" key="3">
    <source>
        <dbReference type="Proteomes" id="UP000631694"/>
    </source>
</evidence>
<dbReference type="PROSITE" id="PS01332">
    <property type="entry name" value="HTH_RRF2_1"/>
    <property type="match status" value="1"/>
</dbReference>
<name>A0A931I120_9HYPH</name>
<dbReference type="InterPro" id="IPR030489">
    <property type="entry name" value="TR_Rrf2-type_CS"/>
</dbReference>
<sequence>MITQKAKYGFKALLHLARATPDDPARIEDVADATGIPRKFLETILLGLKNDGLIASRRGRYGGYTLIKDPATISIGHVLRILDGPIAPLPCLSKTAYRRCPDCDDERSCAIRKTFGDIYAGILLAMEGVTLADMLRDSRLEGRIALLAAGEVVAPV</sequence>
<dbReference type="NCBIfam" id="TIGR00738">
    <property type="entry name" value="rrf2_super"/>
    <property type="match status" value="1"/>
</dbReference>
<proteinExistence type="predicted"/>
<protein>
    <submittedName>
        <fullName evidence="2">Rrf2 family transcriptional regulator</fullName>
    </submittedName>
</protein>
<dbReference type="Proteomes" id="UP000631694">
    <property type="component" value="Unassembled WGS sequence"/>
</dbReference>
<comment type="caution">
    <text evidence="2">The sequence shown here is derived from an EMBL/GenBank/DDBJ whole genome shotgun (WGS) entry which is preliminary data.</text>
</comment>
<dbReference type="GO" id="GO:0005829">
    <property type="term" value="C:cytosol"/>
    <property type="evidence" value="ECO:0007669"/>
    <property type="project" value="TreeGrafter"/>
</dbReference>
<dbReference type="SUPFAM" id="SSF46785">
    <property type="entry name" value="Winged helix' DNA-binding domain"/>
    <property type="match status" value="1"/>
</dbReference>
<organism evidence="2 3">
    <name type="scientific">Methylobrevis albus</name>
    <dbReference type="NCBI Taxonomy" id="2793297"/>
    <lineage>
        <taxon>Bacteria</taxon>
        <taxon>Pseudomonadati</taxon>
        <taxon>Pseudomonadota</taxon>
        <taxon>Alphaproteobacteria</taxon>
        <taxon>Hyphomicrobiales</taxon>
        <taxon>Pleomorphomonadaceae</taxon>
        <taxon>Methylobrevis</taxon>
    </lineage>
</organism>
<evidence type="ECO:0000313" key="2">
    <source>
        <dbReference type="EMBL" id="MBH0237454.1"/>
    </source>
</evidence>
<dbReference type="GO" id="GO:0003700">
    <property type="term" value="F:DNA-binding transcription factor activity"/>
    <property type="evidence" value="ECO:0007669"/>
    <property type="project" value="TreeGrafter"/>
</dbReference>
<gene>
    <name evidence="2" type="ORF">I5731_06435</name>
</gene>
<dbReference type="InterPro" id="IPR036388">
    <property type="entry name" value="WH-like_DNA-bd_sf"/>
</dbReference>
<dbReference type="Gene3D" id="1.10.10.10">
    <property type="entry name" value="Winged helix-like DNA-binding domain superfamily/Winged helix DNA-binding domain"/>
    <property type="match status" value="1"/>
</dbReference>
<reference evidence="2" key="1">
    <citation type="submission" date="2020-12" db="EMBL/GenBank/DDBJ databases">
        <title>Methylobrevis albus sp. nov., isolated from fresh water lack sediment.</title>
        <authorList>
            <person name="Zou Q."/>
        </authorList>
    </citation>
    <scope>NUCLEOTIDE SEQUENCE</scope>
    <source>
        <strain evidence="2">L22</strain>
    </source>
</reference>
<dbReference type="EMBL" id="JADZLT010000043">
    <property type="protein sequence ID" value="MBH0237454.1"/>
    <property type="molecule type" value="Genomic_DNA"/>
</dbReference>